<dbReference type="RefSeq" id="WP_285486570.1">
    <property type="nucleotide sequence ID" value="NZ_BSTI01000004.1"/>
</dbReference>
<keyword evidence="2 6" id="KW-0812">Transmembrane</keyword>
<dbReference type="PANTHER" id="PTHR11662">
    <property type="entry name" value="SOLUTE CARRIER FAMILY 17"/>
    <property type="match status" value="1"/>
</dbReference>
<dbReference type="AlphaFoldDB" id="A0A9W6VBT1"/>
<feature type="transmembrane region" description="Helical" evidence="6">
    <location>
        <begin position="183"/>
        <end position="207"/>
    </location>
</feature>
<dbReference type="InterPro" id="IPR011701">
    <property type="entry name" value="MFS"/>
</dbReference>
<evidence type="ECO:0000256" key="1">
    <source>
        <dbReference type="ARBA" id="ARBA00004651"/>
    </source>
</evidence>
<feature type="transmembrane region" description="Helical" evidence="6">
    <location>
        <begin position="349"/>
        <end position="369"/>
    </location>
</feature>
<evidence type="ECO:0000256" key="5">
    <source>
        <dbReference type="SAM" id="MobiDB-lite"/>
    </source>
</evidence>
<evidence type="ECO:0000313" key="8">
    <source>
        <dbReference type="EMBL" id="GLY65333.1"/>
    </source>
</evidence>
<dbReference type="EMBL" id="BSTI01000004">
    <property type="protein sequence ID" value="GLY65333.1"/>
    <property type="molecule type" value="Genomic_DNA"/>
</dbReference>
<proteinExistence type="predicted"/>
<dbReference type="CDD" id="cd17319">
    <property type="entry name" value="MFS_ExuT_GudP_like"/>
    <property type="match status" value="1"/>
</dbReference>
<dbReference type="InterPro" id="IPR036259">
    <property type="entry name" value="MFS_trans_sf"/>
</dbReference>
<keyword evidence="4 6" id="KW-0472">Membrane</keyword>
<dbReference type="InterPro" id="IPR020846">
    <property type="entry name" value="MFS_dom"/>
</dbReference>
<feature type="transmembrane region" description="Helical" evidence="6">
    <location>
        <begin position="104"/>
        <end position="130"/>
    </location>
</feature>
<evidence type="ECO:0000259" key="7">
    <source>
        <dbReference type="PROSITE" id="PS50850"/>
    </source>
</evidence>
<comment type="caution">
    <text evidence="8">The sequence shown here is derived from an EMBL/GenBank/DDBJ whole genome shotgun (WGS) entry which is preliminary data.</text>
</comment>
<feature type="transmembrane region" description="Helical" evidence="6">
    <location>
        <begin position="71"/>
        <end position="92"/>
    </location>
</feature>
<keyword evidence="9" id="KW-1185">Reference proteome</keyword>
<name>A0A9W6VBT1_9PSEU</name>
<evidence type="ECO:0000256" key="6">
    <source>
        <dbReference type="SAM" id="Phobius"/>
    </source>
</evidence>
<dbReference type="PANTHER" id="PTHR11662:SF399">
    <property type="entry name" value="FI19708P1-RELATED"/>
    <property type="match status" value="1"/>
</dbReference>
<feature type="transmembrane region" description="Helical" evidence="6">
    <location>
        <begin position="381"/>
        <end position="403"/>
    </location>
</feature>
<reference evidence="8" key="1">
    <citation type="submission" date="2023-03" db="EMBL/GenBank/DDBJ databases">
        <title>Amycolatopsis taiwanensis NBRC 103393.</title>
        <authorList>
            <person name="Ichikawa N."/>
            <person name="Sato H."/>
            <person name="Tonouchi N."/>
        </authorList>
    </citation>
    <scope>NUCLEOTIDE SEQUENCE</scope>
    <source>
        <strain evidence="8">NBRC 103393</strain>
    </source>
</reference>
<evidence type="ECO:0000313" key="9">
    <source>
        <dbReference type="Proteomes" id="UP001165136"/>
    </source>
</evidence>
<feature type="domain" description="Major facilitator superfamily (MFS) profile" evidence="7">
    <location>
        <begin position="33"/>
        <end position="438"/>
    </location>
</feature>
<dbReference type="SUPFAM" id="SSF103473">
    <property type="entry name" value="MFS general substrate transporter"/>
    <property type="match status" value="1"/>
</dbReference>
<evidence type="ECO:0000256" key="4">
    <source>
        <dbReference type="ARBA" id="ARBA00023136"/>
    </source>
</evidence>
<gene>
    <name evidence="8" type="primary">yybO</name>
    <name evidence="8" type="ORF">Atai01_19520</name>
</gene>
<accession>A0A9W6VBT1</accession>
<evidence type="ECO:0000256" key="2">
    <source>
        <dbReference type="ARBA" id="ARBA00022692"/>
    </source>
</evidence>
<dbReference type="Gene3D" id="1.20.1250.20">
    <property type="entry name" value="MFS general substrate transporter like domains"/>
    <property type="match status" value="2"/>
</dbReference>
<feature type="transmembrane region" description="Helical" evidence="6">
    <location>
        <begin position="251"/>
        <end position="272"/>
    </location>
</feature>
<feature type="region of interest" description="Disordered" evidence="5">
    <location>
        <begin position="1"/>
        <end position="24"/>
    </location>
</feature>
<dbReference type="Proteomes" id="UP001165136">
    <property type="component" value="Unassembled WGS sequence"/>
</dbReference>
<dbReference type="Pfam" id="PF07690">
    <property type="entry name" value="MFS_1"/>
    <property type="match status" value="1"/>
</dbReference>
<sequence length="452" mass="47451">MSASVGDTPAIPDEAGKAGPRRGARPGRLRWAIAGCLALGVFISYLDRANLSVANGDVRAEFGLTNGEMGIVLSAFAWSYTLFTLPVAALLDRIGIVWIQRVGAFIYSAATLLTSVVSGFGLLIAVRVLLGVGEAPIFPSASKATSYWFPVRERSVATSCFDGAAKFANVVGVPLMSVVISLYGWRAAFIFSGGLSVLYLVVFWAFYRDPSKHRRLREPERRYLRDGGAQQENTASSAGVSARALLSRRKVWGLILGFTAYNYCFTMFMTWLPGYLSSTMGMSLLKSGGYTAIPWIAATITDVAIGGYLVDRLIRNGRNSTMVRQVALCGGMVLGLAVLPAAFTTNPTVAITCITIALAGIALSAPVAWSIPGLIAPAGSIGLLGGVMNFGGNVASIVAPIVTGYVADAAGFGTAFLIAGVVLALGLLAYALLLGRIEPVLAEAPTDSKVQA</sequence>
<dbReference type="PROSITE" id="PS50850">
    <property type="entry name" value="MFS"/>
    <property type="match status" value="1"/>
</dbReference>
<protein>
    <submittedName>
        <fullName evidence="8">Transporter YybO</fullName>
    </submittedName>
</protein>
<feature type="transmembrane region" description="Helical" evidence="6">
    <location>
        <begin position="292"/>
        <end position="310"/>
    </location>
</feature>
<comment type="subcellular location">
    <subcellularLocation>
        <location evidence="1">Cell membrane</location>
        <topology evidence="1">Multi-pass membrane protein</topology>
    </subcellularLocation>
</comment>
<dbReference type="GO" id="GO:0022857">
    <property type="term" value="F:transmembrane transporter activity"/>
    <property type="evidence" value="ECO:0007669"/>
    <property type="project" value="InterPro"/>
</dbReference>
<organism evidence="8 9">
    <name type="scientific">Amycolatopsis taiwanensis</name>
    <dbReference type="NCBI Taxonomy" id="342230"/>
    <lineage>
        <taxon>Bacteria</taxon>
        <taxon>Bacillati</taxon>
        <taxon>Actinomycetota</taxon>
        <taxon>Actinomycetes</taxon>
        <taxon>Pseudonocardiales</taxon>
        <taxon>Pseudonocardiaceae</taxon>
        <taxon>Amycolatopsis</taxon>
    </lineage>
</organism>
<feature type="transmembrane region" description="Helical" evidence="6">
    <location>
        <begin position="29"/>
        <end position="46"/>
    </location>
</feature>
<feature type="transmembrane region" description="Helical" evidence="6">
    <location>
        <begin position="322"/>
        <end position="343"/>
    </location>
</feature>
<evidence type="ECO:0000256" key="3">
    <source>
        <dbReference type="ARBA" id="ARBA00022989"/>
    </source>
</evidence>
<dbReference type="GO" id="GO:0005886">
    <property type="term" value="C:plasma membrane"/>
    <property type="evidence" value="ECO:0007669"/>
    <property type="project" value="UniProtKB-SubCell"/>
</dbReference>
<dbReference type="InterPro" id="IPR050382">
    <property type="entry name" value="MFS_Na/Anion_cotransporter"/>
</dbReference>
<feature type="transmembrane region" description="Helical" evidence="6">
    <location>
        <begin position="409"/>
        <end position="433"/>
    </location>
</feature>
<keyword evidence="3 6" id="KW-1133">Transmembrane helix</keyword>